<keyword evidence="4 5" id="KW-0119">Carbohydrate metabolism</keyword>
<sequence>MKNQKWGDFSLYTLVNDLGSKIVVADLGATVVDWWVKDKSGTLTNIVLGFKTPEQYLETSAYIGSVVGPWANRIYQGKYQVNGVDYELDLNEGVNHLHGGSVQLDKRRWSVKSYSNNSIVFTIKVTQGEAGYPANLDIDVSYMLTEDNKLNVEYTASADNVVPINLTQHTYFNFSGGSESIVNHEVRIDADEFLSIDEHSIPFEATPVANTAMDLRQFCQLKERLAADDQQVKLVNGFDHCWCLNTKGMGLAAQVYNPSNGIYMDVYTDQDAIQLYTGNALPAEVSRTGQSLSPYDGLCLETQHYPNQVNMPQHAEECIYGPDKSYTHKTVFEFGSR</sequence>
<dbReference type="RefSeq" id="WP_041155202.1">
    <property type="nucleotide sequence ID" value="NZ_CBCRVP010000050.1"/>
</dbReference>
<reference evidence="9 10" key="1">
    <citation type="submission" date="2015-01" db="EMBL/GenBank/DDBJ databases">
        <title>Draft genome of Vibrio mytili type strain CAIM 528.</title>
        <authorList>
            <person name="Gonzalez-Castillo A."/>
            <person name="Gomez-Gil B."/>
            <person name="Enciso-Ibarra J."/>
        </authorList>
    </citation>
    <scope>NUCLEOTIDE SEQUENCE [LARGE SCALE GENOMIC DNA]</scope>
    <source>
        <strain evidence="9 10">CAIM 528</strain>
    </source>
</reference>
<dbReference type="PIRSF" id="PIRSF005096">
    <property type="entry name" value="GALM"/>
    <property type="match status" value="1"/>
</dbReference>
<name>A0A0C3IAH5_9VIBR</name>
<dbReference type="UniPathway" id="UPA00242"/>
<protein>
    <recommendedName>
        <fullName evidence="5">Aldose 1-epimerase</fullName>
        <ecNumber evidence="5">5.1.3.3</ecNumber>
    </recommendedName>
</protein>
<dbReference type="NCBIfam" id="NF008277">
    <property type="entry name" value="PRK11055.1"/>
    <property type="match status" value="1"/>
</dbReference>
<dbReference type="EC" id="5.1.3.3" evidence="5"/>
<dbReference type="Pfam" id="PF01263">
    <property type="entry name" value="Aldose_epim"/>
    <property type="match status" value="1"/>
</dbReference>
<dbReference type="GO" id="GO:0033499">
    <property type="term" value="P:galactose catabolic process via UDP-galactose, Leloir pathway"/>
    <property type="evidence" value="ECO:0007669"/>
    <property type="project" value="TreeGrafter"/>
</dbReference>
<comment type="pathway">
    <text evidence="1 5">Carbohydrate metabolism; hexose metabolism.</text>
</comment>
<feature type="binding site" evidence="8">
    <location>
        <begin position="72"/>
        <end position="73"/>
    </location>
    <ligand>
        <name>beta-D-galactose</name>
        <dbReference type="ChEBI" id="CHEBI:27667"/>
    </ligand>
</feature>
<feature type="active site" description="Proton acceptor" evidence="6">
    <location>
        <position position="301"/>
    </location>
</feature>
<feature type="active site" description="Proton donor" evidence="6">
    <location>
        <position position="169"/>
    </location>
</feature>
<dbReference type="GO" id="GO:0030246">
    <property type="term" value="F:carbohydrate binding"/>
    <property type="evidence" value="ECO:0007669"/>
    <property type="project" value="InterPro"/>
</dbReference>
<evidence type="ECO:0000313" key="9">
    <source>
        <dbReference type="EMBL" id="KIN11287.1"/>
    </source>
</evidence>
<dbReference type="CDD" id="cd09019">
    <property type="entry name" value="galactose_mutarotase_like"/>
    <property type="match status" value="1"/>
</dbReference>
<comment type="similarity">
    <text evidence="2 5">Belongs to the aldose epimerase family.</text>
</comment>
<evidence type="ECO:0000256" key="3">
    <source>
        <dbReference type="ARBA" id="ARBA00023235"/>
    </source>
</evidence>
<dbReference type="InterPro" id="IPR047215">
    <property type="entry name" value="Galactose_mutarotase-like"/>
</dbReference>
<keyword evidence="10" id="KW-1185">Reference proteome</keyword>
<dbReference type="InterPro" id="IPR008183">
    <property type="entry name" value="Aldose_1/G6P_1-epimerase"/>
</dbReference>
<evidence type="ECO:0000256" key="6">
    <source>
        <dbReference type="PIRSR" id="PIRSR005096-1"/>
    </source>
</evidence>
<dbReference type="EMBL" id="JXOK01000026">
    <property type="protein sequence ID" value="KIN11287.1"/>
    <property type="molecule type" value="Genomic_DNA"/>
</dbReference>
<feature type="binding site" evidence="8">
    <location>
        <begin position="169"/>
        <end position="171"/>
    </location>
    <ligand>
        <name>beta-D-galactose</name>
        <dbReference type="ChEBI" id="CHEBI:27667"/>
    </ligand>
</feature>
<feature type="binding site" evidence="7">
    <location>
        <position position="239"/>
    </location>
    <ligand>
        <name>beta-D-galactose</name>
        <dbReference type="ChEBI" id="CHEBI:27667"/>
    </ligand>
</feature>
<dbReference type="STRING" id="50718.SU60_08875"/>
<evidence type="ECO:0000256" key="7">
    <source>
        <dbReference type="PIRSR" id="PIRSR005096-2"/>
    </source>
</evidence>
<evidence type="ECO:0000256" key="4">
    <source>
        <dbReference type="ARBA" id="ARBA00023277"/>
    </source>
</evidence>
<dbReference type="AlphaFoldDB" id="A0A0C3IAH5"/>
<proteinExistence type="inferred from homology"/>
<evidence type="ECO:0000256" key="1">
    <source>
        <dbReference type="ARBA" id="ARBA00005028"/>
    </source>
</evidence>
<dbReference type="InterPro" id="IPR011013">
    <property type="entry name" value="Gal_mutarotase_sf_dom"/>
</dbReference>
<dbReference type="GO" id="GO:0006006">
    <property type="term" value="P:glucose metabolic process"/>
    <property type="evidence" value="ECO:0007669"/>
    <property type="project" value="TreeGrafter"/>
</dbReference>
<keyword evidence="3 5" id="KW-0413">Isomerase</keyword>
<evidence type="ECO:0000256" key="8">
    <source>
        <dbReference type="PIRSR" id="PIRSR005096-3"/>
    </source>
</evidence>
<evidence type="ECO:0000313" key="10">
    <source>
        <dbReference type="Proteomes" id="UP000031977"/>
    </source>
</evidence>
<dbReference type="OrthoDB" id="9779408at2"/>
<dbReference type="PANTHER" id="PTHR10091:SF0">
    <property type="entry name" value="GALACTOSE MUTAROTASE"/>
    <property type="match status" value="1"/>
</dbReference>
<dbReference type="Gene3D" id="2.70.98.10">
    <property type="match status" value="1"/>
</dbReference>
<dbReference type="InterPro" id="IPR014718">
    <property type="entry name" value="GH-type_carb-bd"/>
</dbReference>
<gene>
    <name evidence="9" type="ORF">SU60_08875</name>
</gene>
<dbReference type="GO" id="GO:0004034">
    <property type="term" value="F:aldose 1-epimerase activity"/>
    <property type="evidence" value="ECO:0007669"/>
    <property type="project" value="UniProtKB-EC"/>
</dbReference>
<comment type="caution">
    <text evidence="9">The sequence shown here is derived from an EMBL/GenBank/DDBJ whole genome shotgun (WGS) entry which is preliminary data.</text>
</comment>
<dbReference type="PANTHER" id="PTHR10091">
    <property type="entry name" value="ALDOSE-1-EPIMERASE"/>
    <property type="match status" value="1"/>
</dbReference>
<evidence type="ECO:0000256" key="2">
    <source>
        <dbReference type="ARBA" id="ARBA00006206"/>
    </source>
</evidence>
<evidence type="ECO:0000256" key="5">
    <source>
        <dbReference type="PIRNR" id="PIRNR005096"/>
    </source>
</evidence>
<dbReference type="Proteomes" id="UP000031977">
    <property type="component" value="Unassembled WGS sequence"/>
</dbReference>
<dbReference type="InterPro" id="IPR015443">
    <property type="entry name" value="Aldose_1-epimerase"/>
</dbReference>
<comment type="catalytic activity">
    <reaction evidence="5">
        <text>alpha-D-glucose = beta-D-glucose</text>
        <dbReference type="Rhea" id="RHEA:10264"/>
        <dbReference type="ChEBI" id="CHEBI:15903"/>
        <dbReference type="ChEBI" id="CHEBI:17925"/>
        <dbReference type="EC" id="5.1.3.3"/>
    </reaction>
</comment>
<dbReference type="SUPFAM" id="SSF74650">
    <property type="entry name" value="Galactose mutarotase-like"/>
    <property type="match status" value="1"/>
</dbReference>
<organism evidence="9 10">
    <name type="scientific">Vibrio mytili</name>
    <dbReference type="NCBI Taxonomy" id="50718"/>
    <lineage>
        <taxon>Bacteria</taxon>
        <taxon>Pseudomonadati</taxon>
        <taxon>Pseudomonadota</taxon>
        <taxon>Gammaproteobacteria</taxon>
        <taxon>Vibrionales</taxon>
        <taxon>Vibrionaceae</taxon>
        <taxon>Vibrio</taxon>
    </lineage>
</organism>
<accession>A0A0C3IAH5</accession>